<dbReference type="GO" id="GO:0005634">
    <property type="term" value="C:nucleus"/>
    <property type="evidence" value="ECO:0007669"/>
    <property type="project" value="UniProtKB-SubCell"/>
</dbReference>
<feature type="compositionally biased region" description="Pro residues" evidence="3">
    <location>
        <begin position="83"/>
        <end position="95"/>
    </location>
</feature>
<feature type="domain" description="Zinc finger LSD1-type" evidence="4">
    <location>
        <begin position="222"/>
        <end position="246"/>
    </location>
</feature>
<proteinExistence type="predicted"/>
<evidence type="ECO:0000259" key="4">
    <source>
        <dbReference type="Pfam" id="PF06943"/>
    </source>
</evidence>
<dbReference type="AlphaFoldDB" id="A0AA88VIK0"/>
<feature type="compositionally biased region" description="Acidic residues" evidence="3">
    <location>
        <begin position="73"/>
        <end position="82"/>
    </location>
</feature>
<gene>
    <name evidence="5" type="ORF">RJ639_014126</name>
</gene>
<evidence type="ECO:0000313" key="6">
    <source>
        <dbReference type="Proteomes" id="UP001188597"/>
    </source>
</evidence>
<feature type="domain" description="Zinc finger LSD1-type" evidence="4">
    <location>
        <begin position="184"/>
        <end position="208"/>
    </location>
</feature>
<keyword evidence="6" id="KW-1185">Reference proteome</keyword>
<evidence type="ECO:0000256" key="1">
    <source>
        <dbReference type="ARBA" id="ARBA00004123"/>
    </source>
</evidence>
<dbReference type="PANTHER" id="PTHR31747:SF17">
    <property type="entry name" value="PROTEIN LOL2"/>
    <property type="match status" value="1"/>
</dbReference>
<feature type="compositionally biased region" description="Pro residues" evidence="3">
    <location>
        <begin position="147"/>
        <end position="169"/>
    </location>
</feature>
<dbReference type="PANTHER" id="PTHR31747">
    <property type="entry name" value="PROTEIN LSD1"/>
    <property type="match status" value="1"/>
</dbReference>
<evidence type="ECO:0000256" key="2">
    <source>
        <dbReference type="ARBA" id="ARBA00023242"/>
    </source>
</evidence>
<feature type="compositionally biased region" description="Basic and acidic residues" evidence="3">
    <location>
        <begin position="57"/>
        <end position="72"/>
    </location>
</feature>
<dbReference type="Proteomes" id="UP001188597">
    <property type="component" value="Unassembled WGS sequence"/>
</dbReference>
<evidence type="ECO:0000313" key="5">
    <source>
        <dbReference type="EMBL" id="KAK3009417.1"/>
    </source>
</evidence>
<feature type="region of interest" description="Disordered" evidence="3">
    <location>
        <begin position="1"/>
        <end position="174"/>
    </location>
</feature>
<feature type="compositionally biased region" description="Polar residues" evidence="3">
    <location>
        <begin position="44"/>
        <end position="53"/>
    </location>
</feature>
<keyword evidence="2" id="KW-0539">Nucleus</keyword>
<dbReference type="Pfam" id="PF06943">
    <property type="entry name" value="zf-LSD1"/>
    <property type="match status" value="2"/>
</dbReference>
<sequence length="273" mass="29981">MEDEGPPPGWESIPLSHPPEIPEEPDQHPLPGLQSDPPPKQPALFTSPSTISLNIKVESEQQYIKEEVGLDTKEEEIEEDEGPPPGWESIPPPQHPEFQEEEDQGPPPGSQPVPPPQPPAPPTPLLATPDIKMRNGQQDVEHEEEGPPPGWHSMPPPQLQPPLTSPRPSPRTSVALPDKIQMVCGSCRQLLSYPRGARYVQCSCCQTVNLVLEAHQVGQVKCGSCTVLLMYPYGAQSVKCSSCRFVTEVGVHNRRPPLSEQQRRASPCPNPVH</sequence>
<evidence type="ECO:0000256" key="3">
    <source>
        <dbReference type="SAM" id="MobiDB-lite"/>
    </source>
</evidence>
<protein>
    <recommendedName>
        <fullName evidence="4">Zinc finger LSD1-type domain-containing protein</fullName>
    </recommendedName>
</protein>
<comment type="subcellular location">
    <subcellularLocation>
        <location evidence="1">Nucleus</location>
    </subcellularLocation>
</comment>
<dbReference type="InterPro" id="IPR005735">
    <property type="entry name" value="Znf_LSD1"/>
</dbReference>
<accession>A0AA88VIK0</accession>
<organism evidence="5 6">
    <name type="scientific">Escallonia herrerae</name>
    <dbReference type="NCBI Taxonomy" id="1293975"/>
    <lineage>
        <taxon>Eukaryota</taxon>
        <taxon>Viridiplantae</taxon>
        <taxon>Streptophyta</taxon>
        <taxon>Embryophyta</taxon>
        <taxon>Tracheophyta</taxon>
        <taxon>Spermatophyta</taxon>
        <taxon>Magnoliopsida</taxon>
        <taxon>eudicotyledons</taxon>
        <taxon>Gunneridae</taxon>
        <taxon>Pentapetalae</taxon>
        <taxon>asterids</taxon>
        <taxon>campanulids</taxon>
        <taxon>Escalloniales</taxon>
        <taxon>Escalloniaceae</taxon>
        <taxon>Escallonia</taxon>
    </lineage>
</organism>
<dbReference type="InterPro" id="IPR040319">
    <property type="entry name" value="LSD1-like"/>
</dbReference>
<dbReference type="NCBIfam" id="TIGR01053">
    <property type="entry name" value="LSD1"/>
    <property type="match status" value="2"/>
</dbReference>
<comment type="caution">
    <text evidence="5">The sequence shown here is derived from an EMBL/GenBank/DDBJ whole genome shotgun (WGS) entry which is preliminary data.</text>
</comment>
<name>A0AA88VIK0_9ASTE</name>
<dbReference type="EMBL" id="JAVXUP010001648">
    <property type="protein sequence ID" value="KAK3009417.1"/>
    <property type="molecule type" value="Genomic_DNA"/>
</dbReference>
<feature type="compositionally biased region" description="Pro residues" evidence="3">
    <location>
        <begin position="105"/>
        <end position="124"/>
    </location>
</feature>
<reference evidence="5" key="1">
    <citation type="submission" date="2022-12" db="EMBL/GenBank/DDBJ databases">
        <title>Draft genome assemblies for two species of Escallonia (Escalloniales).</title>
        <authorList>
            <person name="Chanderbali A."/>
            <person name="Dervinis C."/>
            <person name="Anghel I."/>
            <person name="Soltis D."/>
            <person name="Soltis P."/>
            <person name="Zapata F."/>
        </authorList>
    </citation>
    <scope>NUCLEOTIDE SEQUENCE</scope>
    <source>
        <strain evidence="5">UCBG64.0493</strain>
        <tissue evidence="5">Leaf</tissue>
    </source>
</reference>